<dbReference type="AlphaFoldDB" id="A0A318MG70"/>
<feature type="compositionally biased region" description="Acidic residues" evidence="1">
    <location>
        <begin position="151"/>
        <end position="174"/>
    </location>
</feature>
<reference evidence="3 4" key="1">
    <citation type="submission" date="2016-07" db="EMBL/GenBank/DDBJ databases">
        <title>Draft genome sequence of Prauserella sp. YIM 121212, isolated from alkaline soil.</title>
        <authorList>
            <person name="Ruckert C."/>
            <person name="Albersmeier A."/>
            <person name="Jiang C.-L."/>
            <person name="Jiang Y."/>
            <person name="Kalinowski J."/>
            <person name="Schneider O."/>
            <person name="Winkler A."/>
            <person name="Zotchev S.B."/>
        </authorList>
    </citation>
    <scope>NUCLEOTIDE SEQUENCE [LARGE SCALE GENOMIC DNA]</scope>
    <source>
        <strain evidence="3 4">YIM 121212</strain>
    </source>
</reference>
<keyword evidence="2" id="KW-1133">Transmembrane helix</keyword>
<keyword evidence="2" id="KW-0472">Membrane</keyword>
<evidence type="ECO:0000313" key="4">
    <source>
        <dbReference type="Proteomes" id="UP000247892"/>
    </source>
</evidence>
<evidence type="ECO:0000256" key="1">
    <source>
        <dbReference type="SAM" id="MobiDB-lite"/>
    </source>
</evidence>
<comment type="caution">
    <text evidence="3">The sequence shown here is derived from an EMBL/GenBank/DDBJ whole genome shotgun (WGS) entry which is preliminary data.</text>
</comment>
<name>A0A318MG70_9PSEU</name>
<dbReference type="Proteomes" id="UP000247892">
    <property type="component" value="Unassembled WGS sequence"/>
</dbReference>
<feature type="region of interest" description="Disordered" evidence="1">
    <location>
        <begin position="126"/>
        <end position="174"/>
    </location>
</feature>
<evidence type="ECO:0000313" key="3">
    <source>
        <dbReference type="EMBL" id="PXY38130.1"/>
    </source>
</evidence>
<accession>A0A318MG70</accession>
<gene>
    <name evidence="3" type="ORF">BA062_03290</name>
</gene>
<feature type="compositionally biased region" description="Gly residues" evidence="1">
    <location>
        <begin position="140"/>
        <end position="150"/>
    </location>
</feature>
<sequence length="174" mass="18537">MREATVRPRRENTYTDELLADGTVHRRYSDGRAEWRTRGEGGVVSWRDSHGVTGTDEPLGRRIVKRTFHDGRVLYGREAGYGRTLWGDGVLTVNRSSFGGRVGAVLAGVAGGALVAGLVLPPMSMTEAEEEELRQQAQSTGGGGDAGSTGEGDDTYDDDWSDGEGGLDDGGDFG</sequence>
<proteinExistence type="predicted"/>
<dbReference type="EMBL" id="MASU01000002">
    <property type="protein sequence ID" value="PXY38130.1"/>
    <property type="molecule type" value="Genomic_DNA"/>
</dbReference>
<keyword evidence="2" id="KW-0812">Transmembrane</keyword>
<keyword evidence="4" id="KW-1185">Reference proteome</keyword>
<evidence type="ECO:0000256" key="2">
    <source>
        <dbReference type="SAM" id="Phobius"/>
    </source>
</evidence>
<protein>
    <submittedName>
        <fullName evidence="3">Uncharacterized protein</fullName>
    </submittedName>
</protein>
<dbReference type="OrthoDB" id="3700141at2"/>
<feature type="transmembrane region" description="Helical" evidence="2">
    <location>
        <begin position="102"/>
        <end position="120"/>
    </location>
</feature>
<organism evidence="3 4">
    <name type="scientific">Prauserella flavalba</name>
    <dbReference type="NCBI Taxonomy" id="1477506"/>
    <lineage>
        <taxon>Bacteria</taxon>
        <taxon>Bacillati</taxon>
        <taxon>Actinomycetota</taxon>
        <taxon>Actinomycetes</taxon>
        <taxon>Pseudonocardiales</taxon>
        <taxon>Pseudonocardiaceae</taxon>
        <taxon>Prauserella</taxon>
    </lineage>
</organism>